<evidence type="ECO:0000313" key="7">
    <source>
        <dbReference type="Proteomes" id="UP001219933"/>
    </source>
</evidence>
<evidence type="ECO:0000313" key="6">
    <source>
        <dbReference type="EMBL" id="WFD34352.1"/>
    </source>
</evidence>
<feature type="region of interest" description="Disordered" evidence="1">
    <location>
        <begin position="123"/>
        <end position="148"/>
    </location>
</feature>
<accession>A0AAF0ETN7</accession>
<name>A0AAF0ETN7_9BASI</name>
<feature type="compositionally biased region" description="Basic residues" evidence="1">
    <location>
        <begin position="2525"/>
        <end position="2536"/>
    </location>
</feature>
<gene>
    <name evidence="6" type="ORF">MCUN1_001191</name>
</gene>
<dbReference type="PANTHER" id="PTHR15678:SF6">
    <property type="entry name" value="BRIDGE-LIKE LIPID TRANSFER PROTEIN FAMILY MEMBER 2"/>
    <property type="match status" value="1"/>
</dbReference>
<evidence type="ECO:0000259" key="4">
    <source>
        <dbReference type="SMART" id="SM01215"/>
    </source>
</evidence>
<dbReference type="InterPro" id="IPR019449">
    <property type="entry name" value="FMP27_WPPW_RBG"/>
</dbReference>
<protein>
    <submittedName>
        <fullName evidence="6">Uncharacterized protein</fullName>
    </submittedName>
</protein>
<feature type="compositionally biased region" description="Polar residues" evidence="1">
    <location>
        <begin position="2761"/>
        <end position="2773"/>
    </location>
</feature>
<feature type="region of interest" description="Disordered" evidence="1">
    <location>
        <begin position="968"/>
        <end position="994"/>
    </location>
</feature>
<feature type="compositionally biased region" description="Acidic residues" evidence="1">
    <location>
        <begin position="136"/>
        <end position="146"/>
    </location>
</feature>
<feature type="compositionally biased region" description="Low complexity" evidence="1">
    <location>
        <begin position="2552"/>
        <end position="2561"/>
    </location>
</feature>
<dbReference type="EMBL" id="CP119878">
    <property type="protein sequence ID" value="WFD34352.1"/>
    <property type="molecule type" value="Genomic_DNA"/>
</dbReference>
<organism evidence="6 7">
    <name type="scientific">Malassezia cuniculi</name>
    <dbReference type="NCBI Taxonomy" id="948313"/>
    <lineage>
        <taxon>Eukaryota</taxon>
        <taxon>Fungi</taxon>
        <taxon>Dikarya</taxon>
        <taxon>Basidiomycota</taxon>
        <taxon>Ustilaginomycotina</taxon>
        <taxon>Malasseziomycetes</taxon>
        <taxon>Malasseziales</taxon>
        <taxon>Malasseziaceae</taxon>
        <taxon>Malassezia</taxon>
    </lineage>
</organism>
<feature type="region of interest" description="Disordered" evidence="1">
    <location>
        <begin position="2515"/>
        <end position="2607"/>
    </location>
</feature>
<dbReference type="SMART" id="SM01215">
    <property type="entry name" value="Fmp27_SW"/>
    <property type="match status" value="1"/>
</dbReference>
<evidence type="ECO:0000256" key="1">
    <source>
        <dbReference type="SAM" id="MobiDB-lite"/>
    </source>
</evidence>
<evidence type="ECO:0000256" key="2">
    <source>
        <dbReference type="SAM" id="Phobius"/>
    </source>
</evidence>
<dbReference type="Proteomes" id="UP001219933">
    <property type="component" value="Chromosome 2"/>
</dbReference>
<sequence length="2807" mass="313264">MGASAIDPVSEASAAGPAGTLFSRSALLLVIVLGSLAFTNNVLLPWLAVTLSRHRLAIGSLGLTGLWNLILNDADGNAVLRIQRVYVTFSPMWLFRWGTLGGSRSPTRPITIAIDGVNVVTPAKKAKEESSPAPDDVPDEPEDLDGDANVHETHTAAHTEADTKMARVKNAFGRLKQGLLLAGHYALPFVTAFFGIEVRDISVLVPELDVEARVAYVQLRADVTLAYSGPPIRALAAMILEEPGDDFAPANPHAARKRMQLKLPSGRARIVLRTTGIVATCDGKQVFRSRDSHKLALHAPIGHYTAKESVQVFLRLAESMVDLPELLQIAGRTKSGSPRPKPKRRAKTGGPSVAARLLEKLASFEMTLPMLHVSGKIPDSTLSLSGELRNMCFTLNNSDLSHFVHQSWFGACGVKGHKMHRHSRVPILEEWRRIFYARLNFDDISAHCVDDRTGLESLLVHASALGAWTRSSYTPFGLFSAKEHTGAPKYLELDPNEHAMVSSLTLGEVRGAILAEHAAALSAALSSRPPRPRRESAPKPLVGIPRAAFLVNVPRVVYVVHEDVKTMGEKDDVALVLSMQNTNLMVKPQYVERGFDAPTPLAIEATSAFRVDDVDVYCSARSSHGVSHIDILHVHEIQVDIAASAPVTLDDAFVPHIQKACNADMGAYVGLVEVDFWHPTVLELLSSLASRFAPVRTHTRLPPPPKPTGGRLSAPSAPLAHAHGDMHGPHNSPTPLLHRIIPCSISLSIARTAIFIGGSDQTYDPNTSRGLCVELAPVCVQFTRAPTQGTPSTPNAIYTRPQDVAVARKALGLPPDAQAHVLHEDSVGACGLLTLHGITVYPLVDIAHAVHMQDHEHVRGAWMDTDRPSPQPDEGTSVYSRSVWNFDSSFSLIREPRMACKLHQLDPDSFVAHIPRVSANALIHEPDAALQVLVSCTVHEKIRYRAQLTHLYCVLVALGSMRRVASSFRPKQPPLSSKDDTARPDAPNLPPRKPTVQVRLRLRELHVAVVLPNGHDLLLVTNEIETSVHGSMVRVSLDRARAYVHSPQNKSMWELMLDMRNVLVVRGEQNDPSRIFVHGDCLQIHIPFGYYTHGIVEGTLVFIKASKQLVHQLVKGKSGSAIYPHAEDAKRLPHMSVRFRVISLEAGDEPFESKLGMLLHVGRDEQLSRMERESLYSSYSAQRSPVMSPAVDRVDTHDKLDEFNATNWIRRIHNAREQESAAECEILSYILKQHVTPSVPILHGDLPIDIVSRAHVPPLMRALLVQVALDISPPTGFALKDTHLWLHEQSGNPIDTLYTALVPLHLRWRMSEASLVLRNYPIPLLSVPPLSEGQPLELDNWDAEGDLCIAEQLGTKASIRYVPATIVPAVADTSQEEHGILVPKNAVAKKFYGELKIKINTHATTVFCWGQSIQPAIQALTRVFDSLTSPPHDPSPRLGPWDKIPLALQARILFEFSGDVQLFLRGSRDPFAVDGIAAGWAMIWQSPTQLRLMFPNADGENLQLISSGHLLAVPDISRLESSGIGLATDVHHSVPGYPMLNRSDRLHPLKLSKIVWRLCGTVHWGIGIITERTCRDDTCELDPPCRGPAFHRRCRFFGRRPHWEVVGRTREGVEALPPNERRDTFEGWRSDFLHLSVSIESVTKGAGVPLGQLGPTRVNRLYITPAAWDHFMAWIRLFNSRLSLPIRQGPVFPQITSAKKPKFGKHLATIKYRFNIAPLVGSHMLYQLLRHDICHGIRTHVGIRAQVSSLHLDLHQRMQETVYEHQGQVIHAFHKPLYEIEADITGFFMHVLGARFFEPWGAMPDLAQEQERYDLFGDLFQHARDAPDEPLYDLDDYVELGMVPSRGVPRIVAHEFLRCPHANFHRIQRKSDIERKNTPSAPHPESKFGNEPTHTCLIGEARKRNKNLIMGYKDRIRALDVELEELRRRAHVPMTSDVDHQALLRFIAGLEQRRAALKKELDTLLPWPGASIDDWTRLVEEWDKFVDHVYVLSPTVLIHSGIWGLLERFLASMRLNSRMKSHLNAATQRIVYELAKANRAAQGNAPAAMHDASAILQDLSESIEKMASFGIPIPTEHDKFGRTDDKLLPPDTAIADKYAVHRTMICVCENPQLILHSDLDTDATMICYSTIVRSRTYNVRNSTNVESEGIARDMLDRHYLNTYGLQVYYINASKPDTVLPRPPTLEQLHLDPETLSEPTQHSRVTEIVPATDMYIHFDKHNKMCPRDGTHPLVAADSADTPQGAHLRDHTDLFQVRAKRFTLRANSEQYAALYNIVTRVLMHHDPMEREMAKRLDTLLYSHMFEDPELVVQAVCKLQRSIHQLLNRQSVYRSAFDRLNQHGRREFVRTQVDLYALVEELVLFHVAVGMAGNNRAKERHLAMQVQAYVQQIEWMMLRSHEENLFARLALERVAIARLNLANLTSVTAAAVGDIVARNAHPGAYFQDIITRHTPSSNAETNLCNKNLFISVAMLLLPPVGGISVMDYFKLHIHPVRVQLEIRVGHQLMDYLFGTKRQSTTQKEKKRDKPSHRWLRRLQKASGSCGNSNDDTDTADTSSDNQSDLQSSPGTIQSDDGSDSSDNEEIFESSLEASLESPTDASFRPTRLMRQRGEDEVSHGIILDSIVREMARRAASNLAFIRVVMDPTSVCLSFKGDSDFVLTDLFDLEFQMPRLQYLNIVGAFGDLADLLKKDLIRIAWNNRATLIKGVISTNSKKRAALRKLRNYRLRQYSQAEWLDPANQLEMLSNDSPHADDQDSDSDSLALTTVPSSQPTITREGLPDSPSESAGRRALRKLVPDRILQLRRSRH</sequence>
<evidence type="ECO:0000259" key="3">
    <source>
        <dbReference type="SMART" id="SM01214"/>
    </source>
</evidence>
<evidence type="ECO:0000259" key="5">
    <source>
        <dbReference type="SMART" id="SM01216"/>
    </source>
</evidence>
<dbReference type="InterPro" id="IPR019415">
    <property type="entry name" value="FMP27_SW_RBG"/>
</dbReference>
<feature type="region of interest" description="Disordered" evidence="1">
    <location>
        <begin position="2743"/>
        <end position="2792"/>
    </location>
</feature>
<feature type="region of interest" description="Disordered" evidence="1">
    <location>
        <begin position="1868"/>
        <end position="1893"/>
    </location>
</feature>
<dbReference type="InterPro" id="IPR019441">
    <property type="entry name" value="FMP27/BLTP2/Hobbit_GFWDK_RBG"/>
</dbReference>
<dbReference type="Pfam" id="PF10344">
    <property type="entry name" value="Hobbit"/>
    <property type="match status" value="2"/>
</dbReference>
<keyword evidence="2" id="KW-1133">Transmembrane helix</keyword>
<feature type="region of interest" description="Disordered" evidence="1">
    <location>
        <begin position="331"/>
        <end position="351"/>
    </location>
</feature>
<keyword evidence="2" id="KW-0472">Membrane</keyword>
<feature type="domain" description="FMP27 WPPW motif-containing RBG unit" evidence="5">
    <location>
        <begin position="1742"/>
        <end position="2195"/>
    </location>
</feature>
<feature type="compositionally biased region" description="Acidic residues" evidence="1">
    <location>
        <begin position="2573"/>
        <end position="2584"/>
    </location>
</feature>
<feature type="transmembrane region" description="Helical" evidence="2">
    <location>
        <begin position="26"/>
        <end position="49"/>
    </location>
</feature>
<proteinExistence type="predicted"/>
<dbReference type="PANTHER" id="PTHR15678">
    <property type="entry name" value="ANTIGEN MLAA-22-RELATED"/>
    <property type="match status" value="1"/>
</dbReference>
<keyword evidence="2" id="KW-0812">Transmembrane</keyword>
<feature type="domain" description="FMP27/BLTP2/Hobbit GFWDK motif-containing RBG unit" evidence="3">
    <location>
        <begin position="1319"/>
        <end position="1473"/>
    </location>
</feature>
<keyword evidence="7" id="KW-1185">Reference proteome</keyword>
<feature type="domain" description="FMP27 SW motif-containing RBG unit" evidence="4">
    <location>
        <begin position="1195"/>
        <end position="1301"/>
    </location>
</feature>
<feature type="region of interest" description="Disordered" evidence="1">
    <location>
        <begin position="696"/>
        <end position="729"/>
    </location>
</feature>
<dbReference type="SMART" id="SM01216">
    <property type="entry name" value="Fmp27_WPPW"/>
    <property type="match status" value="1"/>
</dbReference>
<reference evidence="6" key="1">
    <citation type="submission" date="2023-03" db="EMBL/GenBank/DDBJ databases">
        <title>Mating type loci evolution in Malassezia.</title>
        <authorList>
            <person name="Coelho M.A."/>
        </authorList>
    </citation>
    <scope>NUCLEOTIDE SEQUENCE</scope>
    <source>
        <strain evidence="6">CBS 11721</strain>
    </source>
</reference>
<dbReference type="SMART" id="SM01214">
    <property type="entry name" value="Fmp27_GFWDK"/>
    <property type="match status" value="1"/>
</dbReference>
<dbReference type="InterPro" id="IPR045167">
    <property type="entry name" value="Hobbit"/>
</dbReference>